<proteinExistence type="predicted"/>
<gene>
    <name evidence="1" type="ORF">LTR09_012580</name>
</gene>
<dbReference type="AlphaFoldDB" id="A0AAJ0D9T3"/>
<comment type="caution">
    <text evidence="1">The sequence shown here is derived from an EMBL/GenBank/DDBJ whole genome shotgun (WGS) entry which is preliminary data.</text>
</comment>
<sequence>MASLATSSRTQETAVCLRRIPKGLLKHTSNNSQNHPLLSSPPPAPYGMIRIHWWPLKGWPRGVAWFGYGPEEGRVDGVAEAEEGEADAVGSGAGLGLALEHLDRVSGDRACAAGVDAGRGGVVHP</sequence>
<accession>A0AAJ0D9T3</accession>
<evidence type="ECO:0000313" key="1">
    <source>
        <dbReference type="EMBL" id="KAK3045886.1"/>
    </source>
</evidence>
<reference evidence="1" key="1">
    <citation type="submission" date="2023-04" db="EMBL/GenBank/DDBJ databases">
        <title>Black Yeasts Isolated from many extreme environments.</title>
        <authorList>
            <person name="Coleine C."/>
            <person name="Stajich J.E."/>
            <person name="Selbmann L."/>
        </authorList>
    </citation>
    <scope>NUCLEOTIDE SEQUENCE</scope>
    <source>
        <strain evidence="1">CCFEE 5312</strain>
    </source>
</reference>
<protein>
    <submittedName>
        <fullName evidence="1">Uncharacterized protein</fullName>
    </submittedName>
</protein>
<name>A0AAJ0D9T3_9PEZI</name>
<evidence type="ECO:0000313" key="2">
    <source>
        <dbReference type="Proteomes" id="UP001271007"/>
    </source>
</evidence>
<dbReference type="EMBL" id="JAWDJX010000138">
    <property type="protein sequence ID" value="KAK3045886.1"/>
    <property type="molecule type" value="Genomic_DNA"/>
</dbReference>
<organism evidence="1 2">
    <name type="scientific">Extremus antarcticus</name>
    <dbReference type="NCBI Taxonomy" id="702011"/>
    <lineage>
        <taxon>Eukaryota</taxon>
        <taxon>Fungi</taxon>
        <taxon>Dikarya</taxon>
        <taxon>Ascomycota</taxon>
        <taxon>Pezizomycotina</taxon>
        <taxon>Dothideomycetes</taxon>
        <taxon>Dothideomycetidae</taxon>
        <taxon>Mycosphaerellales</taxon>
        <taxon>Extremaceae</taxon>
        <taxon>Extremus</taxon>
    </lineage>
</organism>
<keyword evidence="2" id="KW-1185">Reference proteome</keyword>
<dbReference type="Proteomes" id="UP001271007">
    <property type="component" value="Unassembled WGS sequence"/>
</dbReference>